<dbReference type="CDD" id="cd10322">
    <property type="entry name" value="SLC5sbd"/>
    <property type="match status" value="1"/>
</dbReference>
<dbReference type="GO" id="GO:0005886">
    <property type="term" value="C:plasma membrane"/>
    <property type="evidence" value="ECO:0007669"/>
    <property type="project" value="UniProtKB-SubCell"/>
</dbReference>
<keyword evidence="7 14" id="KW-1133">Transmembrane helix</keyword>
<dbReference type="PANTHER" id="PTHR48086">
    <property type="entry name" value="SODIUM/PROLINE SYMPORTER-RELATED"/>
    <property type="match status" value="1"/>
</dbReference>
<feature type="transmembrane region" description="Helical" evidence="14">
    <location>
        <begin position="77"/>
        <end position="101"/>
    </location>
</feature>
<feature type="transmembrane region" description="Helical" evidence="14">
    <location>
        <begin position="498"/>
        <end position="518"/>
    </location>
</feature>
<evidence type="ECO:0000256" key="7">
    <source>
        <dbReference type="ARBA" id="ARBA00022989"/>
    </source>
</evidence>
<dbReference type="GO" id="GO:0015293">
    <property type="term" value="F:symporter activity"/>
    <property type="evidence" value="ECO:0007669"/>
    <property type="project" value="UniProtKB-KW"/>
</dbReference>
<keyword evidence="3" id="KW-0813">Transport</keyword>
<dbReference type="InterPro" id="IPR001734">
    <property type="entry name" value="Na/solute_symporter"/>
</dbReference>
<feature type="transmembrane region" description="Helical" evidence="14">
    <location>
        <begin position="651"/>
        <end position="670"/>
    </location>
</feature>
<evidence type="ECO:0000313" key="16">
    <source>
        <dbReference type="Proteomes" id="UP000317178"/>
    </source>
</evidence>
<dbReference type="InterPro" id="IPR038377">
    <property type="entry name" value="Na/Glc_symporter_sf"/>
</dbReference>
<proteinExistence type="inferred from homology"/>
<feature type="transmembrane region" description="Helical" evidence="14">
    <location>
        <begin position="525"/>
        <end position="544"/>
    </location>
</feature>
<evidence type="ECO:0000256" key="11">
    <source>
        <dbReference type="ARBA" id="ARBA00023201"/>
    </source>
</evidence>
<dbReference type="GO" id="GO:0006814">
    <property type="term" value="P:sodium ion transport"/>
    <property type="evidence" value="ECO:0007669"/>
    <property type="project" value="UniProtKB-KW"/>
</dbReference>
<evidence type="ECO:0000256" key="3">
    <source>
        <dbReference type="ARBA" id="ARBA00022448"/>
    </source>
</evidence>
<feature type="transmembrane region" description="Helical" evidence="14">
    <location>
        <begin position="33"/>
        <end position="56"/>
    </location>
</feature>
<feature type="transmembrane region" description="Helical" evidence="14">
    <location>
        <begin position="420"/>
        <end position="440"/>
    </location>
</feature>
<feature type="transmembrane region" description="Helical" evidence="14">
    <location>
        <begin position="570"/>
        <end position="591"/>
    </location>
</feature>
<evidence type="ECO:0000256" key="4">
    <source>
        <dbReference type="ARBA" id="ARBA00022475"/>
    </source>
</evidence>
<evidence type="ECO:0000313" key="15">
    <source>
        <dbReference type="EMBL" id="QDU80413.1"/>
    </source>
</evidence>
<evidence type="ECO:0000256" key="6">
    <source>
        <dbReference type="ARBA" id="ARBA00022847"/>
    </source>
</evidence>
<feature type="transmembrane region" description="Helical" evidence="14">
    <location>
        <begin position="149"/>
        <end position="169"/>
    </location>
</feature>
<keyword evidence="4" id="KW-1003">Cell membrane</keyword>
<protein>
    <submittedName>
        <fullName evidence="15">Sodium/proline symporter</fullName>
    </submittedName>
</protein>
<keyword evidence="8" id="KW-0915">Sodium</keyword>
<accession>A0A518CMI4</accession>
<keyword evidence="11" id="KW-0739">Sodium transport</keyword>
<evidence type="ECO:0000256" key="8">
    <source>
        <dbReference type="ARBA" id="ARBA00023053"/>
    </source>
</evidence>
<evidence type="ECO:0000256" key="14">
    <source>
        <dbReference type="SAM" id="Phobius"/>
    </source>
</evidence>
<dbReference type="AlphaFoldDB" id="A0A518CMI4"/>
<evidence type="ECO:0000256" key="10">
    <source>
        <dbReference type="ARBA" id="ARBA00023136"/>
    </source>
</evidence>
<feature type="transmembrane region" description="Helical" evidence="14">
    <location>
        <begin position="218"/>
        <end position="241"/>
    </location>
</feature>
<dbReference type="PROSITE" id="PS50283">
    <property type="entry name" value="NA_SOLUT_SYMP_3"/>
    <property type="match status" value="1"/>
</dbReference>
<name>A0A518CMI4_9PLAN</name>
<dbReference type="Proteomes" id="UP000317178">
    <property type="component" value="Chromosome"/>
</dbReference>
<evidence type="ECO:0000256" key="5">
    <source>
        <dbReference type="ARBA" id="ARBA00022692"/>
    </source>
</evidence>
<keyword evidence="5 14" id="KW-0812">Transmembrane</keyword>
<comment type="subcellular location">
    <subcellularLocation>
        <location evidence="1">Cell membrane</location>
        <topology evidence="1">Multi-pass membrane protein</topology>
    </subcellularLocation>
</comment>
<keyword evidence="16" id="KW-1185">Reference proteome</keyword>
<dbReference type="InterPro" id="IPR050277">
    <property type="entry name" value="Sodium:Solute_Symporter"/>
</dbReference>
<dbReference type="PANTHER" id="PTHR48086:SF3">
    <property type="entry name" value="SODIUM_PROLINE SYMPORTER"/>
    <property type="match status" value="1"/>
</dbReference>
<dbReference type="KEGG" id="plon:Pla110_21420"/>
<evidence type="ECO:0000256" key="1">
    <source>
        <dbReference type="ARBA" id="ARBA00004651"/>
    </source>
</evidence>
<feature type="transmembrane region" description="Helical" evidence="14">
    <location>
        <begin position="107"/>
        <end position="128"/>
    </location>
</feature>
<keyword evidence="10 14" id="KW-0472">Membrane</keyword>
<dbReference type="EMBL" id="CP036281">
    <property type="protein sequence ID" value="QDU80413.1"/>
    <property type="molecule type" value="Genomic_DNA"/>
</dbReference>
<evidence type="ECO:0000256" key="2">
    <source>
        <dbReference type="ARBA" id="ARBA00006434"/>
    </source>
</evidence>
<reference evidence="15 16" key="1">
    <citation type="submission" date="2019-02" db="EMBL/GenBank/DDBJ databases">
        <title>Deep-cultivation of Planctomycetes and their phenomic and genomic characterization uncovers novel biology.</title>
        <authorList>
            <person name="Wiegand S."/>
            <person name="Jogler M."/>
            <person name="Boedeker C."/>
            <person name="Pinto D."/>
            <person name="Vollmers J."/>
            <person name="Rivas-Marin E."/>
            <person name="Kohn T."/>
            <person name="Peeters S.H."/>
            <person name="Heuer A."/>
            <person name="Rast P."/>
            <person name="Oberbeckmann S."/>
            <person name="Bunk B."/>
            <person name="Jeske O."/>
            <person name="Meyerdierks A."/>
            <person name="Storesund J.E."/>
            <person name="Kallscheuer N."/>
            <person name="Luecker S."/>
            <person name="Lage O.M."/>
            <person name="Pohl T."/>
            <person name="Merkel B.J."/>
            <person name="Hornburger P."/>
            <person name="Mueller R.-W."/>
            <person name="Bruemmer F."/>
            <person name="Labrenz M."/>
            <person name="Spormann A.M."/>
            <person name="Op den Camp H."/>
            <person name="Overmann J."/>
            <person name="Amann R."/>
            <person name="Jetten M.S.M."/>
            <person name="Mascher T."/>
            <person name="Medema M.H."/>
            <person name="Devos D.P."/>
            <person name="Kaster A.-K."/>
            <person name="Ovreas L."/>
            <person name="Rohde M."/>
            <person name="Galperin M.Y."/>
            <person name="Jogler C."/>
        </authorList>
    </citation>
    <scope>NUCLEOTIDE SEQUENCE [LARGE SCALE GENOMIC DNA]</scope>
    <source>
        <strain evidence="15 16">Pla110</strain>
    </source>
</reference>
<keyword evidence="9" id="KW-0406">Ion transport</keyword>
<gene>
    <name evidence="15" type="primary">putP_2</name>
    <name evidence="15" type="ORF">Pla110_21420</name>
</gene>
<organism evidence="15 16">
    <name type="scientific">Polystyrenella longa</name>
    <dbReference type="NCBI Taxonomy" id="2528007"/>
    <lineage>
        <taxon>Bacteria</taxon>
        <taxon>Pseudomonadati</taxon>
        <taxon>Planctomycetota</taxon>
        <taxon>Planctomycetia</taxon>
        <taxon>Planctomycetales</taxon>
        <taxon>Planctomycetaceae</taxon>
        <taxon>Polystyrenella</taxon>
    </lineage>
</organism>
<dbReference type="Pfam" id="PF00474">
    <property type="entry name" value="SSF"/>
    <property type="match status" value="3"/>
</dbReference>
<keyword evidence="6" id="KW-0769">Symport</keyword>
<feature type="transmembrane region" description="Helical" evidence="14">
    <location>
        <begin position="343"/>
        <end position="364"/>
    </location>
</feature>
<comment type="similarity">
    <text evidence="2 13">Belongs to the sodium:solute symporter (SSF) (TC 2.A.21) family.</text>
</comment>
<comment type="catalytic activity">
    <reaction evidence="12">
        <text>L-proline(in) + Na(+)(in) = L-proline(out) + Na(+)(out)</text>
        <dbReference type="Rhea" id="RHEA:28967"/>
        <dbReference type="ChEBI" id="CHEBI:29101"/>
        <dbReference type="ChEBI" id="CHEBI:60039"/>
    </reaction>
</comment>
<evidence type="ECO:0000256" key="9">
    <source>
        <dbReference type="ARBA" id="ARBA00023065"/>
    </source>
</evidence>
<dbReference type="Gene3D" id="1.20.1730.10">
    <property type="entry name" value="Sodium/glucose cotransporter"/>
    <property type="match status" value="1"/>
</dbReference>
<evidence type="ECO:0000256" key="13">
    <source>
        <dbReference type="RuleBase" id="RU362091"/>
    </source>
</evidence>
<feature type="transmembrane region" description="Helical" evidence="14">
    <location>
        <begin position="248"/>
        <end position="271"/>
    </location>
</feature>
<sequence length="673" mass="74044">MVMRQGKSALMFLFAQQENLTKTAQEVAQSGWLGLGVADWCVLAVYFVVILVVGLWSMTKVSDISDFFMGGRRFGKVFMMFFAFGSGTSSEQAISVVAGTWRAGLAGIWWQFLWLWATPFYWLVAPVMRRMRALTTADFFEHRFNTPTATLYTIYGIIMAIVFIAAGLFSSGKMVDALTGGELEVLAQQLDVQVPTAEYSEDDSFVGMTTRPLKGYEYAILAMTTLFVIYGMAGGLGAAIITDFIQGILTIIFSFLLLPFVFNMVGGFGALQAGSQIKSGMLNLAADPAVAESLGKEPITYFYVCMLAITAMAGIVVQPHIMGVCGAGKTEFEGRFGFTVGNFLKRICTIAWTFTGLACILWYLGDNSPLQQTDPDLYRDVQVRNNPEEYNSLPPAEQERIDKADKDFSDSLFGRAAFEILPTISPGLIGLLLASLLAAVMSTSDAQMVIGSGLFTENIYKKFIAKNRSDKHYLWVGRIAGLLIVMLALILQTSFEDVIHALQVIIKTPAAIGISFWFGIAWRRWNALAVWASTFAAVGTWWFVSNMGGSLSSILPESMFKNDGKSMYDVYQMLFYMGVGTSVGIAVSLLTPRMPQEKLDKFFRLIHTPITPGEYVAEPCTLPANPAPQEHTLFKHPDIELPRLTLTDISGFLLAWAAVATLIGVTVWLSNHA</sequence>
<evidence type="ECO:0000256" key="12">
    <source>
        <dbReference type="ARBA" id="ARBA00033708"/>
    </source>
</evidence>
<feature type="transmembrane region" description="Helical" evidence="14">
    <location>
        <begin position="472"/>
        <end position="492"/>
    </location>
</feature>
<feature type="transmembrane region" description="Helical" evidence="14">
    <location>
        <begin position="301"/>
        <end position="322"/>
    </location>
</feature>